<protein>
    <submittedName>
        <fullName evidence="9">Nucleotidyltransferase</fullName>
    </submittedName>
</protein>
<keyword evidence="6" id="KW-0067">ATP-binding</keyword>
<dbReference type="PANTHER" id="PTHR33571">
    <property type="entry name" value="SSL8005 PROTEIN"/>
    <property type="match status" value="1"/>
</dbReference>
<dbReference type="RefSeq" id="WP_004299263.1">
    <property type="nucleotide sequence ID" value="NZ_CAJUNY010000047.1"/>
</dbReference>
<name>A0A1C7H1Y4_9BACE</name>
<dbReference type="InterPro" id="IPR043519">
    <property type="entry name" value="NT_sf"/>
</dbReference>
<proteinExistence type="predicted"/>
<dbReference type="InterPro" id="IPR041633">
    <property type="entry name" value="Polbeta"/>
</dbReference>
<feature type="domain" description="Polymerase beta nucleotidyltransferase" evidence="8">
    <location>
        <begin position="16"/>
        <end position="95"/>
    </location>
</feature>
<evidence type="ECO:0000313" key="9">
    <source>
        <dbReference type="EMBL" id="ANU58559.1"/>
    </source>
</evidence>
<dbReference type="STRING" id="1796613.A4V03_14045"/>
<dbReference type="InterPro" id="IPR052038">
    <property type="entry name" value="Type-VII_TA_antitoxin"/>
</dbReference>
<reference evidence="10 12" key="3">
    <citation type="submission" date="2019-04" db="EMBL/GenBank/DDBJ databases">
        <title>Microbes associate with the intestines of laboratory mice.</title>
        <authorList>
            <person name="Navarre W."/>
            <person name="Wong E."/>
            <person name="Huang K."/>
            <person name="Tropini C."/>
            <person name="Ng K."/>
            <person name="Yu B."/>
        </authorList>
    </citation>
    <scope>NUCLEOTIDE SEQUENCE [LARGE SCALE GENOMIC DNA]</scope>
    <source>
        <strain evidence="10 12">NM63_1-25</strain>
    </source>
</reference>
<dbReference type="GO" id="GO:0016779">
    <property type="term" value="F:nucleotidyltransferase activity"/>
    <property type="evidence" value="ECO:0007669"/>
    <property type="project" value="UniProtKB-KW"/>
</dbReference>
<evidence type="ECO:0000256" key="6">
    <source>
        <dbReference type="ARBA" id="ARBA00022840"/>
    </source>
</evidence>
<dbReference type="GeneID" id="82188266"/>
<evidence type="ECO:0000256" key="3">
    <source>
        <dbReference type="ARBA" id="ARBA00022695"/>
    </source>
</evidence>
<dbReference type="GO" id="GO:0046872">
    <property type="term" value="F:metal ion binding"/>
    <property type="evidence" value="ECO:0007669"/>
    <property type="project" value="UniProtKB-KW"/>
</dbReference>
<keyword evidence="5" id="KW-0547">Nucleotide-binding</keyword>
<comment type="cofactor">
    <cofactor evidence="1">
        <name>Mg(2+)</name>
        <dbReference type="ChEBI" id="CHEBI:18420"/>
    </cofactor>
</comment>
<evidence type="ECO:0000256" key="1">
    <source>
        <dbReference type="ARBA" id="ARBA00001946"/>
    </source>
</evidence>
<dbReference type="Proteomes" id="UP000092631">
    <property type="component" value="Chromosome"/>
</dbReference>
<evidence type="ECO:0000313" key="10">
    <source>
        <dbReference type="EMBL" id="TGY37491.1"/>
    </source>
</evidence>
<dbReference type="Proteomes" id="UP000309566">
    <property type="component" value="Unassembled WGS sequence"/>
</dbReference>
<dbReference type="GO" id="GO:0005524">
    <property type="term" value="F:ATP binding"/>
    <property type="evidence" value="ECO:0007669"/>
    <property type="project" value="UniProtKB-KW"/>
</dbReference>
<dbReference type="Pfam" id="PF18765">
    <property type="entry name" value="Polbeta"/>
    <property type="match status" value="1"/>
</dbReference>
<dbReference type="EMBL" id="CP015401">
    <property type="protein sequence ID" value="ANU58559.1"/>
    <property type="molecule type" value="Genomic_DNA"/>
</dbReference>
<keyword evidence="2 9" id="KW-0808">Transferase</keyword>
<organism evidence="9 11">
    <name type="scientific">Bacteroides caecimuris</name>
    <dbReference type="NCBI Taxonomy" id="1796613"/>
    <lineage>
        <taxon>Bacteria</taxon>
        <taxon>Pseudomonadati</taxon>
        <taxon>Bacteroidota</taxon>
        <taxon>Bacteroidia</taxon>
        <taxon>Bacteroidales</taxon>
        <taxon>Bacteroidaceae</taxon>
        <taxon>Bacteroides</taxon>
    </lineage>
</organism>
<evidence type="ECO:0000256" key="2">
    <source>
        <dbReference type="ARBA" id="ARBA00022679"/>
    </source>
</evidence>
<evidence type="ECO:0000256" key="7">
    <source>
        <dbReference type="ARBA" id="ARBA00022842"/>
    </source>
</evidence>
<keyword evidence="7" id="KW-0460">Magnesium</keyword>
<dbReference type="AlphaFoldDB" id="A0A1C7H1Y4"/>
<evidence type="ECO:0000256" key="4">
    <source>
        <dbReference type="ARBA" id="ARBA00022723"/>
    </source>
</evidence>
<dbReference type="CDD" id="cd05403">
    <property type="entry name" value="NT_KNTase_like"/>
    <property type="match status" value="1"/>
</dbReference>
<reference evidence="9" key="2">
    <citation type="submission" date="2017-04" db="EMBL/GenBank/DDBJ databases">
        <title>Complete Genome Sequences of Twelve Strains of a Stable Defined Moderately Diverse Mouse Microbiota 2 (sDMDMm2).</title>
        <authorList>
            <person name="Uchimura Y."/>
            <person name="Wyss M."/>
            <person name="Brugiroux S."/>
            <person name="Limenitakis J.P."/>
            <person name="Stecher B."/>
            <person name="McCoy K.D."/>
            <person name="Macpherson A.J."/>
        </authorList>
    </citation>
    <scope>NUCLEOTIDE SEQUENCE</scope>
    <source>
        <strain evidence="9">I48</strain>
    </source>
</reference>
<evidence type="ECO:0000313" key="11">
    <source>
        <dbReference type="Proteomes" id="UP000092631"/>
    </source>
</evidence>
<dbReference type="KEGG" id="bcae:A4V03_14045"/>
<keyword evidence="4" id="KW-0479">Metal-binding</keyword>
<dbReference type="EMBL" id="SRYX01000023">
    <property type="protein sequence ID" value="TGY37491.1"/>
    <property type="molecule type" value="Genomic_DNA"/>
</dbReference>
<dbReference type="OrthoDB" id="9809668at2"/>
<keyword evidence="11" id="KW-1185">Reference proteome</keyword>
<accession>A0A4S2D9H2</accession>
<gene>
    <name evidence="9" type="ORF">A4V03_14045</name>
    <name evidence="10" type="ORF">E5353_08100</name>
</gene>
<reference evidence="11" key="1">
    <citation type="submission" date="2016-04" db="EMBL/GenBank/DDBJ databases">
        <title>Complete Genome Sequences of Twelve Strains of a Stable Defined Moderately Diverse Mouse Microbiota 2 (sDMDMm2).</title>
        <authorList>
            <person name="Uchimura Y."/>
            <person name="Wyss M."/>
            <person name="Brugiroux S."/>
            <person name="Limenitakis J.P."/>
            <person name="Stecher B."/>
            <person name="McCoy K.D."/>
            <person name="Macpherson A.J."/>
        </authorList>
    </citation>
    <scope>NUCLEOTIDE SEQUENCE [LARGE SCALE GENOMIC DNA]</scope>
    <source>
        <strain evidence="11">I48</strain>
    </source>
</reference>
<dbReference type="SUPFAM" id="SSF81301">
    <property type="entry name" value="Nucleotidyltransferase"/>
    <property type="match status" value="1"/>
</dbReference>
<sequence>MKTTNEYLTKIRQFKQQFAEKYGIISIGIFGSVARGEQHEESDLDVFVELKDPDPFIMFDIKEELERICNCKIDLLRLRKNLRSLISQRIARDGIYA</sequence>
<evidence type="ECO:0000259" key="8">
    <source>
        <dbReference type="Pfam" id="PF18765"/>
    </source>
</evidence>
<dbReference type="Gene3D" id="3.30.460.10">
    <property type="entry name" value="Beta Polymerase, domain 2"/>
    <property type="match status" value="1"/>
</dbReference>
<dbReference type="PANTHER" id="PTHR33571:SF14">
    <property type="entry name" value="PROTEIN ADENYLYLTRANSFERASE MJ0435-RELATED"/>
    <property type="match status" value="1"/>
</dbReference>
<evidence type="ECO:0000256" key="5">
    <source>
        <dbReference type="ARBA" id="ARBA00022741"/>
    </source>
</evidence>
<accession>A0A1C7H1Y4</accession>
<evidence type="ECO:0000313" key="12">
    <source>
        <dbReference type="Proteomes" id="UP000309566"/>
    </source>
</evidence>
<keyword evidence="3" id="KW-0548">Nucleotidyltransferase</keyword>